<dbReference type="EMBL" id="JACSPV010000005">
    <property type="protein sequence ID" value="MBD8004260.1"/>
    <property type="molecule type" value="Genomic_DNA"/>
</dbReference>
<dbReference type="Proteomes" id="UP000648182">
    <property type="component" value="Unassembled WGS sequence"/>
</dbReference>
<dbReference type="InterPro" id="IPR001296">
    <property type="entry name" value="Glyco_trans_1"/>
</dbReference>
<dbReference type="SUPFAM" id="SSF53756">
    <property type="entry name" value="UDP-Glycosyltransferase/glycogen phosphorylase"/>
    <property type="match status" value="1"/>
</dbReference>
<feature type="domain" description="Glycosyl transferase family 1" evidence="2">
    <location>
        <begin position="178"/>
        <end position="340"/>
    </location>
</feature>
<dbReference type="PANTHER" id="PTHR12526">
    <property type="entry name" value="GLYCOSYLTRANSFERASE"/>
    <property type="match status" value="1"/>
</dbReference>
<accession>A0ABR8VHP6</accession>
<comment type="caution">
    <text evidence="4">The sequence shown here is derived from an EMBL/GenBank/DDBJ whole genome shotgun (WGS) entry which is preliminary data.</text>
</comment>
<dbReference type="Gene3D" id="3.40.50.2000">
    <property type="entry name" value="Glycogen Phosphorylase B"/>
    <property type="match status" value="2"/>
</dbReference>
<evidence type="ECO:0000313" key="5">
    <source>
        <dbReference type="Proteomes" id="UP000648182"/>
    </source>
</evidence>
<dbReference type="InterPro" id="IPR028098">
    <property type="entry name" value="Glyco_trans_4-like_N"/>
</dbReference>
<evidence type="ECO:0000259" key="3">
    <source>
        <dbReference type="Pfam" id="PF13477"/>
    </source>
</evidence>
<evidence type="ECO:0000256" key="1">
    <source>
        <dbReference type="ARBA" id="ARBA00009481"/>
    </source>
</evidence>
<feature type="domain" description="Glycosyltransferase subfamily 4-like N-terminal" evidence="3">
    <location>
        <begin position="8"/>
        <end position="147"/>
    </location>
</feature>
<protein>
    <submittedName>
        <fullName evidence="4">Glycosyltransferase family 4 protein</fullName>
    </submittedName>
</protein>
<keyword evidence="5" id="KW-1185">Reference proteome</keyword>
<dbReference type="RefSeq" id="WP_191810219.1">
    <property type="nucleotide sequence ID" value="NZ_JACSPV010000005.1"/>
</dbReference>
<organism evidence="4 5">
    <name type="scientific">Bacillus norwichensis</name>
    <dbReference type="NCBI Taxonomy" id="2762217"/>
    <lineage>
        <taxon>Bacteria</taxon>
        <taxon>Bacillati</taxon>
        <taxon>Bacillota</taxon>
        <taxon>Bacilli</taxon>
        <taxon>Bacillales</taxon>
        <taxon>Bacillaceae</taxon>
        <taxon>Bacillus</taxon>
    </lineage>
</organism>
<dbReference type="Pfam" id="PF00534">
    <property type="entry name" value="Glycos_transf_1"/>
    <property type="match status" value="1"/>
</dbReference>
<reference evidence="4 5" key="1">
    <citation type="submission" date="2020-08" db="EMBL/GenBank/DDBJ databases">
        <title>A Genomic Blueprint of the Chicken Gut Microbiome.</title>
        <authorList>
            <person name="Gilroy R."/>
            <person name="Ravi A."/>
            <person name="Getino M."/>
            <person name="Pursley I."/>
            <person name="Horton D.L."/>
            <person name="Alikhan N.-F."/>
            <person name="Baker D."/>
            <person name="Gharbi K."/>
            <person name="Hall N."/>
            <person name="Watson M."/>
            <person name="Adriaenssens E.M."/>
            <person name="Foster-Nyarko E."/>
            <person name="Jarju S."/>
            <person name="Secka A."/>
            <person name="Antonio M."/>
            <person name="Oren A."/>
            <person name="Chaudhuri R."/>
            <person name="La Ragione R.M."/>
            <person name="Hildebrand F."/>
            <person name="Pallen M.J."/>
        </authorList>
    </citation>
    <scope>NUCLEOTIDE SEQUENCE [LARGE SCALE GENOMIC DNA]</scope>
    <source>
        <strain evidence="4 5">Sa1BUA2</strain>
    </source>
</reference>
<name>A0ABR8VHP6_9BACI</name>
<dbReference type="CDD" id="cd03808">
    <property type="entry name" value="GT4_CapM-like"/>
    <property type="match status" value="1"/>
</dbReference>
<gene>
    <name evidence="4" type="ORF">H9631_04130</name>
</gene>
<sequence>MKKVVIFSNHHAYTYNFRKEIIQRLLDEHYKIYVVLPYGEKVELLKKMGCEFIDLPLDRRGMNPITDLKLLLSYNKVIRKIKPDVVLSYTIKPNIYGALVCRRQRVPFIANVTGLGSAVDNKGLFQKIIIQLYRLAFSKVSCTFFQNQSNQLFFKNKQIINGRYRVIPGSGVNLKQHSFEEYPIDSGLIRFLFIGRVMKDKGIEELVDAATLIKKEYSNVQFDAIGFYEKDYEERAKELGKLGVINFHGVKDNVHEYINKSNAVVLPSYHEGMANVLLEAASTGRPVIASNISGCKETFDEGVSGLGFEVKNSAALTDALIKFINLPYEQKKAMGVAGRKKMEREFDRNIVVNAYIDEIDRITDEVN</sequence>
<evidence type="ECO:0000313" key="4">
    <source>
        <dbReference type="EMBL" id="MBD8004260.1"/>
    </source>
</evidence>
<comment type="similarity">
    <text evidence="1">Belongs to the glycosyltransferase group 1 family. Glycosyltransferase 4 subfamily.</text>
</comment>
<proteinExistence type="inferred from homology"/>
<evidence type="ECO:0000259" key="2">
    <source>
        <dbReference type="Pfam" id="PF00534"/>
    </source>
</evidence>
<dbReference type="Pfam" id="PF13477">
    <property type="entry name" value="Glyco_trans_4_2"/>
    <property type="match status" value="1"/>
</dbReference>